<dbReference type="Pfam" id="PF00782">
    <property type="entry name" value="DSPc"/>
    <property type="match status" value="1"/>
</dbReference>
<dbReference type="EMBL" id="JAICCE010000024">
    <property type="protein sequence ID" value="KAG9260773.1"/>
    <property type="molecule type" value="Genomic_DNA"/>
</dbReference>
<dbReference type="PROSITE" id="PS50056">
    <property type="entry name" value="TYR_PHOSPHATASE_2"/>
    <property type="match status" value="1"/>
</dbReference>
<name>A0A8T2KN07_ASTMX</name>
<feature type="domain" description="Tyrosine specific protein phosphatases" evidence="9">
    <location>
        <begin position="181"/>
        <end position="248"/>
    </location>
</feature>
<evidence type="ECO:0000256" key="1">
    <source>
        <dbReference type="ARBA" id="ARBA00022794"/>
    </source>
</evidence>
<dbReference type="PROSITE" id="PS00383">
    <property type="entry name" value="TYR_PHOSPHATASE_1"/>
    <property type="match status" value="1"/>
</dbReference>
<dbReference type="SMART" id="SM00404">
    <property type="entry name" value="PTPc_motif"/>
    <property type="match status" value="1"/>
</dbReference>
<dbReference type="PROSITE" id="PS50054">
    <property type="entry name" value="TYR_PHOSPHATASE_DUAL"/>
    <property type="match status" value="1"/>
</dbReference>
<comment type="function">
    <text evidence="4">May play roles in cilia formation and/or maintenance.</text>
</comment>
<evidence type="ECO:0000256" key="2">
    <source>
        <dbReference type="ARBA" id="ARBA00022801"/>
    </source>
</evidence>
<dbReference type="InterPro" id="IPR000387">
    <property type="entry name" value="Tyr_Pase_dom"/>
</dbReference>
<evidence type="ECO:0000256" key="7">
    <source>
        <dbReference type="SAM" id="MobiDB-lite"/>
    </source>
</evidence>
<dbReference type="InterPro" id="IPR029021">
    <property type="entry name" value="Prot-tyrosine_phosphatase-like"/>
</dbReference>
<protein>
    <recommendedName>
        <fullName evidence="6">Protein tyrosine phosphatase domain-containing protein 1</fullName>
    </recommendedName>
</protein>
<dbReference type="GO" id="GO:0004725">
    <property type="term" value="F:protein tyrosine phosphatase activity"/>
    <property type="evidence" value="ECO:0007669"/>
    <property type="project" value="InterPro"/>
</dbReference>
<evidence type="ECO:0000313" key="11">
    <source>
        <dbReference type="Proteomes" id="UP000752171"/>
    </source>
</evidence>
<keyword evidence="1" id="KW-0970">Cilium biogenesis/degradation</keyword>
<accession>A0A8T2KN07</accession>
<keyword evidence="2" id="KW-0378">Hydrolase</keyword>
<comment type="similarity">
    <text evidence="5">Belongs to the protein-tyrosine phosphatase family. Non-receptor class PTPDC1 subfamily.</text>
</comment>
<evidence type="ECO:0000256" key="4">
    <source>
        <dbReference type="ARBA" id="ARBA00056295"/>
    </source>
</evidence>
<dbReference type="InterPro" id="IPR020422">
    <property type="entry name" value="TYR_PHOSPHATASE_DUAL_dom"/>
</dbReference>
<feature type="domain" description="Tyrosine-protein phosphatase" evidence="8">
    <location>
        <begin position="95"/>
        <end position="266"/>
    </location>
</feature>
<proteinExistence type="inferred from homology"/>
<dbReference type="SUPFAM" id="SSF52799">
    <property type="entry name" value="(Phosphotyrosine protein) phosphatases II"/>
    <property type="match status" value="1"/>
</dbReference>
<evidence type="ECO:0000256" key="5">
    <source>
        <dbReference type="ARBA" id="ARBA00060867"/>
    </source>
</evidence>
<feature type="region of interest" description="Disordered" evidence="7">
    <location>
        <begin position="487"/>
        <end position="516"/>
    </location>
</feature>
<organism evidence="10 11">
    <name type="scientific">Astyanax mexicanus</name>
    <name type="common">Blind cave fish</name>
    <name type="synonym">Astyanax fasciatus mexicanus</name>
    <dbReference type="NCBI Taxonomy" id="7994"/>
    <lineage>
        <taxon>Eukaryota</taxon>
        <taxon>Metazoa</taxon>
        <taxon>Chordata</taxon>
        <taxon>Craniata</taxon>
        <taxon>Vertebrata</taxon>
        <taxon>Euteleostomi</taxon>
        <taxon>Actinopterygii</taxon>
        <taxon>Neopterygii</taxon>
        <taxon>Teleostei</taxon>
        <taxon>Ostariophysi</taxon>
        <taxon>Characiformes</taxon>
        <taxon>Characoidei</taxon>
        <taxon>Acestrorhamphidae</taxon>
        <taxon>Acestrorhamphinae</taxon>
        <taxon>Astyanax</taxon>
    </lineage>
</organism>
<dbReference type="GO" id="GO:0060271">
    <property type="term" value="P:cilium assembly"/>
    <property type="evidence" value="ECO:0007669"/>
    <property type="project" value="InterPro"/>
</dbReference>
<comment type="caution">
    <text evidence="10">The sequence shown here is derived from an EMBL/GenBank/DDBJ whole genome shotgun (WGS) entry which is preliminary data.</text>
</comment>
<sequence>MAAGVSLLSDLPYSSAGSSGSSSGSSSAANRGHFSMDMEIVGVRVPTAKYTKMGETLRHVIPGHMQCSMACGGRACKYENPSRWSDKEQAIKGLYSSWITDNLLAMARPSTEIIEKYNVIEQFLGCGLKTVINLQRPGEHASCGYPLEPESGFTYRPEVFMEAGIYFYNFGWKDYGVASLTTILDMVKVMSFAMQEGKMAVHCHAGLGRTGVLLACYLVFTSRMSADQAILFIRAKRPNSIQTRGQLLCVREFAQFLVPLRSVFSSAGPKAHAVTLSQFLTRQRHLLHGYEGRQMKNVPKIIHLVCRLLLDIAENRQTVEDEAPEITDLTAEVEKTVSQQALQQLGKELRGKGIPVLTSRASEPPSSIVLGQRPQLEDALLSVHQEFELLWQRQNLDQQANANANANSNANANKPQLLLHHCGLSASDSALHTLDSRWQHFAWPPVPVSDFLTTRCISQSRLAAESPDLHSSRLLLTPESCSSPKLDLAGSFSSLEEPKKDPERTPRSPAFRRRVPLKETKRSRSLGFSGSGSTVFSVWQTDENTGDNQTNEGVKTLLRCPGDSTGDSERTETVSNAPFITLQTELRPEVRRVLVAKALAMDIEEEALKNTVSAWQAELNCREGGWERLCLERDPLVLSALMWAWLEQLKEPVLNNQDIQKLTENSHASQSALSTVDKGHRQTLLCILDCAAHLLKLPDEVESAVLNRTIKAFTWVSDDSEDGQKIYKALKEILTPVLGDLRSKAEEEWESP</sequence>
<evidence type="ECO:0000256" key="3">
    <source>
        <dbReference type="ARBA" id="ARBA00022912"/>
    </source>
</evidence>
<gene>
    <name evidence="10" type="primary">PTPDC1</name>
    <name evidence="10" type="ORF">AMEX_G27077</name>
</gene>
<keyword evidence="3" id="KW-0904">Protein phosphatase</keyword>
<dbReference type="AlphaFoldDB" id="A0A8T2KN07"/>
<dbReference type="InterPro" id="IPR049573">
    <property type="entry name" value="PTPDC1_PTP"/>
</dbReference>
<dbReference type="PANTHER" id="PTHR23339">
    <property type="entry name" value="TYROSINE SPECIFIC PROTEIN PHOSPHATASE AND DUAL SPECIFICITY PROTEIN PHOSPHATASE"/>
    <property type="match status" value="1"/>
</dbReference>
<evidence type="ECO:0000256" key="6">
    <source>
        <dbReference type="ARBA" id="ARBA00072096"/>
    </source>
</evidence>
<dbReference type="Proteomes" id="UP000752171">
    <property type="component" value="Unassembled WGS sequence"/>
</dbReference>
<dbReference type="Gene3D" id="3.90.190.10">
    <property type="entry name" value="Protein tyrosine phosphatase superfamily"/>
    <property type="match status" value="1"/>
</dbReference>
<dbReference type="FunFam" id="3.90.190.10:FF:000027">
    <property type="entry name" value="Protein tyrosine phosphatase domain containing 1"/>
    <property type="match status" value="1"/>
</dbReference>
<reference evidence="10 11" key="1">
    <citation type="submission" date="2021-07" db="EMBL/GenBank/DDBJ databases">
        <authorList>
            <person name="Imarazene B."/>
            <person name="Zahm M."/>
            <person name="Klopp C."/>
            <person name="Cabau C."/>
            <person name="Beille S."/>
            <person name="Jouanno E."/>
            <person name="Castinel A."/>
            <person name="Lluch J."/>
            <person name="Gil L."/>
            <person name="Kuchtly C."/>
            <person name="Lopez Roques C."/>
            <person name="Donnadieu C."/>
            <person name="Parrinello H."/>
            <person name="Journot L."/>
            <person name="Du K."/>
            <person name="Schartl M."/>
            <person name="Retaux S."/>
            <person name="Guiguen Y."/>
        </authorList>
    </citation>
    <scope>NUCLEOTIDE SEQUENCE [LARGE SCALE GENOMIC DNA]</scope>
    <source>
        <strain evidence="10">Pach_M1</strain>
        <tissue evidence="10">Testis</tissue>
    </source>
</reference>
<evidence type="ECO:0000259" key="9">
    <source>
        <dbReference type="PROSITE" id="PS50056"/>
    </source>
</evidence>
<evidence type="ECO:0000259" key="8">
    <source>
        <dbReference type="PROSITE" id="PS50054"/>
    </source>
</evidence>
<feature type="compositionally biased region" description="Basic and acidic residues" evidence="7">
    <location>
        <begin position="496"/>
        <end position="506"/>
    </location>
</feature>
<dbReference type="InterPro" id="IPR050561">
    <property type="entry name" value="PTP"/>
</dbReference>
<dbReference type="InterPro" id="IPR003595">
    <property type="entry name" value="Tyr_Pase_cat"/>
</dbReference>
<dbReference type="InterPro" id="IPR000340">
    <property type="entry name" value="Dual-sp_phosphatase_cat-dom"/>
</dbReference>
<dbReference type="InterPro" id="IPR016130">
    <property type="entry name" value="Tyr_Pase_AS"/>
</dbReference>
<evidence type="ECO:0000313" key="10">
    <source>
        <dbReference type="EMBL" id="KAG9260773.1"/>
    </source>
</evidence>
<dbReference type="CDD" id="cd14506">
    <property type="entry name" value="PTP_PTPDC1"/>
    <property type="match status" value="1"/>
</dbReference>